<dbReference type="InterPro" id="IPR000477">
    <property type="entry name" value="RT_dom"/>
</dbReference>
<evidence type="ECO:0000259" key="10">
    <source>
        <dbReference type="PROSITE" id="PS50878"/>
    </source>
</evidence>
<keyword evidence="12" id="KW-1185">Reference proteome</keyword>
<dbReference type="InterPro" id="IPR043502">
    <property type="entry name" value="DNA/RNA_pol_sf"/>
</dbReference>
<evidence type="ECO:0000313" key="12">
    <source>
        <dbReference type="Proteomes" id="UP001500936"/>
    </source>
</evidence>
<name>A0ABP8JZV6_9BACT</name>
<keyword evidence="3" id="KW-0548">Nucleotidyltransferase</keyword>
<reference evidence="12" key="1">
    <citation type="journal article" date="2019" name="Int. J. Syst. Evol. Microbiol.">
        <title>The Global Catalogue of Microorganisms (GCM) 10K type strain sequencing project: providing services to taxonomists for standard genome sequencing and annotation.</title>
        <authorList>
            <consortium name="The Broad Institute Genomics Platform"/>
            <consortium name="The Broad Institute Genome Sequencing Center for Infectious Disease"/>
            <person name="Wu L."/>
            <person name="Ma J."/>
        </authorList>
    </citation>
    <scope>NUCLEOTIDE SEQUENCE [LARGE SCALE GENOMIC DNA]</scope>
    <source>
        <strain evidence="12">JCM 17925</strain>
    </source>
</reference>
<evidence type="ECO:0000256" key="9">
    <source>
        <dbReference type="ARBA" id="ARBA00048173"/>
    </source>
</evidence>
<evidence type="ECO:0000256" key="2">
    <source>
        <dbReference type="ARBA" id="ARBA00022679"/>
    </source>
</evidence>
<keyword evidence="6" id="KW-0695">RNA-directed DNA polymerase</keyword>
<dbReference type="PANTHER" id="PTHR34047:SF7">
    <property type="entry name" value="RNA-DIRECTED DNA POLYMERASE"/>
    <property type="match status" value="1"/>
</dbReference>
<sequence>MPVDQQHIDTIRQQFANMQTKEDLLVLLNLAKSLLFEKGNEKPIKLKSLTWYANTSLKATRYQSFNIPKKRGGERMIYAPVGPLKTIQRCLNLVFQCVFAPHPAANGFAVGRSIAGNALPHVGRPYVYNLDLKDFFPAIDFQRVKACLKLPPFLLDGEREPLAFLIANLCCVRNPEEPARAFLPQGAPTSPILTNVICQKLDRRLTGLAKRFGATYSRYADDITFSSYTNIYQADGEFCRELERIITDQRFAVHPAKTRLQRRGYRQEVTGLVVNEKVNVSRRYLRTVRAMLNNWEALGYDEAEKRFRLSYEQERDLTKGISKGKGGKGKPSLQSVLEGKLNYLLMVRGREDALYLRYKQEFENLLGQTTDAKPVSLEQILDIWEKDGIERAMVVFEQFKSL</sequence>
<dbReference type="PROSITE" id="PS50878">
    <property type="entry name" value="RT_POL"/>
    <property type="match status" value="1"/>
</dbReference>
<dbReference type="InterPro" id="IPR051083">
    <property type="entry name" value="GrpII_Intron_Splice-Mob/Def"/>
</dbReference>
<evidence type="ECO:0000256" key="5">
    <source>
        <dbReference type="ARBA" id="ARBA00022842"/>
    </source>
</evidence>
<comment type="catalytic activity">
    <reaction evidence="9">
        <text>DNA(n) + a 2'-deoxyribonucleoside 5'-triphosphate = DNA(n+1) + diphosphate</text>
        <dbReference type="Rhea" id="RHEA:22508"/>
        <dbReference type="Rhea" id="RHEA-COMP:17339"/>
        <dbReference type="Rhea" id="RHEA-COMP:17340"/>
        <dbReference type="ChEBI" id="CHEBI:33019"/>
        <dbReference type="ChEBI" id="CHEBI:61560"/>
        <dbReference type="ChEBI" id="CHEBI:173112"/>
        <dbReference type="EC" id="2.7.7.49"/>
    </reaction>
</comment>
<feature type="domain" description="Reverse transcriptase" evidence="10">
    <location>
        <begin position="48"/>
        <end position="274"/>
    </location>
</feature>
<dbReference type="Pfam" id="PF00078">
    <property type="entry name" value="RVT_1"/>
    <property type="match status" value="1"/>
</dbReference>
<dbReference type="Proteomes" id="UP001500936">
    <property type="component" value="Unassembled WGS sequence"/>
</dbReference>
<comment type="similarity">
    <text evidence="8">Belongs to the bacterial reverse transcriptase family.</text>
</comment>
<keyword evidence="7" id="KW-0051">Antiviral defense</keyword>
<dbReference type="EMBL" id="BAABHB010000001">
    <property type="protein sequence ID" value="GAA4398553.1"/>
    <property type="molecule type" value="Genomic_DNA"/>
</dbReference>
<comment type="caution">
    <text evidence="11">The sequence shown here is derived from an EMBL/GenBank/DDBJ whole genome shotgun (WGS) entry which is preliminary data.</text>
</comment>
<evidence type="ECO:0000256" key="4">
    <source>
        <dbReference type="ARBA" id="ARBA00022723"/>
    </source>
</evidence>
<evidence type="ECO:0000256" key="1">
    <source>
        <dbReference type="ARBA" id="ARBA00012493"/>
    </source>
</evidence>
<evidence type="ECO:0000256" key="7">
    <source>
        <dbReference type="ARBA" id="ARBA00023118"/>
    </source>
</evidence>
<evidence type="ECO:0000313" key="11">
    <source>
        <dbReference type="EMBL" id="GAA4398553.1"/>
    </source>
</evidence>
<keyword evidence="2" id="KW-0808">Transferase</keyword>
<proteinExistence type="inferred from homology"/>
<evidence type="ECO:0000256" key="6">
    <source>
        <dbReference type="ARBA" id="ARBA00022918"/>
    </source>
</evidence>
<dbReference type="PRINTS" id="PR00866">
    <property type="entry name" value="RNADNAPOLMS"/>
</dbReference>
<dbReference type="InterPro" id="IPR000123">
    <property type="entry name" value="Reverse_transcriptase_msDNA"/>
</dbReference>
<evidence type="ECO:0000256" key="3">
    <source>
        <dbReference type="ARBA" id="ARBA00022695"/>
    </source>
</evidence>
<evidence type="ECO:0000256" key="8">
    <source>
        <dbReference type="ARBA" id="ARBA00034120"/>
    </source>
</evidence>
<organism evidence="11 12">
    <name type="scientific">Nibrella viscosa</name>
    <dbReference type="NCBI Taxonomy" id="1084524"/>
    <lineage>
        <taxon>Bacteria</taxon>
        <taxon>Pseudomonadati</taxon>
        <taxon>Bacteroidota</taxon>
        <taxon>Cytophagia</taxon>
        <taxon>Cytophagales</taxon>
        <taxon>Spirosomataceae</taxon>
        <taxon>Nibrella</taxon>
    </lineage>
</organism>
<keyword evidence="4" id="KW-0479">Metal-binding</keyword>
<dbReference type="CDD" id="cd03487">
    <property type="entry name" value="RT_Bac_retron_II"/>
    <property type="match status" value="1"/>
</dbReference>
<dbReference type="PANTHER" id="PTHR34047">
    <property type="entry name" value="NUCLEAR INTRON MATURASE 1, MITOCHONDRIAL-RELATED"/>
    <property type="match status" value="1"/>
</dbReference>
<dbReference type="SUPFAM" id="SSF56672">
    <property type="entry name" value="DNA/RNA polymerases"/>
    <property type="match status" value="1"/>
</dbReference>
<protein>
    <recommendedName>
        <fullName evidence="1">RNA-directed DNA polymerase</fullName>
        <ecNumber evidence="1">2.7.7.49</ecNumber>
    </recommendedName>
</protein>
<accession>A0ABP8JZV6</accession>
<dbReference type="EC" id="2.7.7.49" evidence="1"/>
<keyword evidence="5" id="KW-0460">Magnesium</keyword>
<gene>
    <name evidence="11" type="ORF">GCM10023187_09350</name>
</gene>